<accession>A0A401IIT3</accession>
<evidence type="ECO:0000313" key="4">
    <source>
        <dbReference type="Proteomes" id="UP000287247"/>
    </source>
</evidence>
<dbReference type="OrthoDB" id="560236at2"/>
<evidence type="ECO:0000313" key="3">
    <source>
        <dbReference type="EMBL" id="GBF81225.1"/>
    </source>
</evidence>
<protein>
    <recommendedName>
        <fullName evidence="2">2TM domain-containing protein</fullName>
    </recommendedName>
</protein>
<comment type="caution">
    <text evidence="3">The sequence shown here is derived from an EMBL/GenBank/DDBJ whole genome shotgun (WGS) entry which is preliminary data.</text>
</comment>
<keyword evidence="1" id="KW-1133">Transmembrane helix</keyword>
<keyword evidence="4" id="KW-1185">Reference proteome</keyword>
<dbReference type="Proteomes" id="UP000287247">
    <property type="component" value="Unassembled WGS sequence"/>
</dbReference>
<dbReference type="Pfam" id="PF13239">
    <property type="entry name" value="2TM"/>
    <property type="match status" value="1"/>
</dbReference>
<reference evidence="4" key="1">
    <citation type="submission" date="2017-05" db="EMBL/GenBank/DDBJ databases">
        <title>Physiological properties and genetic analysis related to exopolysaccharide production of fresh-water unicellular cyanobacterium Aphanothece sacrum, Suizenji Nori, that has been cultured as a food source in Japan.</title>
        <authorList>
            <person name="Kanesaki Y."/>
            <person name="Yoshikawa S."/>
            <person name="Ohki K."/>
        </authorList>
    </citation>
    <scope>NUCLEOTIDE SEQUENCE [LARGE SCALE GENOMIC DNA]</scope>
    <source>
        <strain evidence="4">FPU1</strain>
    </source>
</reference>
<sequence length="165" mass="19170">MSVSDIKIPESYSKEDVQEILHLAIARKSDTEELTRTQLWEIAAELDIDPQSLQVAEKDWLAQKALLIQRVEFNQYRRGILKQKFVNYGIINAFLLLLNFLGSGSLSWSLYILVILGLPLALNSWKTFQTQGEDYEKAFQGWMLKKEVKQSISTLWEKFKKAWQS</sequence>
<evidence type="ECO:0000259" key="2">
    <source>
        <dbReference type="Pfam" id="PF13239"/>
    </source>
</evidence>
<keyword evidence="1" id="KW-0472">Membrane</keyword>
<dbReference type="InterPro" id="IPR025698">
    <property type="entry name" value="2TM_dom"/>
</dbReference>
<feature type="transmembrane region" description="Helical" evidence="1">
    <location>
        <begin position="108"/>
        <end position="125"/>
    </location>
</feature>
<feature type="transmembrane region" description="Helical" evidence="1">
    <location>
        <begin position="85"/>
        <end position="102"/>
    </location>
</feature>
<dbReference type="EMBL" id="BDQK01000013">
    <property type="protein sequence ID" value="GBF81225.1"/>
    <property type="molecule type" value="Genomic_DNA"/>
</dbReference>
<feature type="domain" description="2TM" evidence="2">
    <location>
        <begin position="69"/>
        <end position="147"/>
    </location>
</feature>
<organism evidence="3 4">
    <name type="scientific">Aphanothece sacrum FPU1</name>
    <dbReference type="NCBI Taxonomy" id="1920663"/>
    <lineage>
        <taxon>Bacteria</taxon>
        <taxon>Bacillati</taxon>
        <taxon>Cyanobacteriota</taxon>
        <taxon>Cyanophyceae</taxon>
        <taxon>Oscillatoriophycideae</taxon>
        <taxon>Chroococcales</taxon>
        <taxon>Aphanothecaceae</taxon>
        <taxon>Aphanothece</taxon>
    </lineage>
</organism>
<gene>
    <name evidence="3" type="ORF">AsFPU1_2637</name>
</gene>
<evidence type="ECO:0000256" key="1">
    <source>
        <dbReference type="SAM" id="Phobius"/>
    </source>
</evidence>
<dbReference type="AlphaFoldDB" id="A0A401IIT3"/>
<keyword evidence="1" id="KW-0812">Transmembrane</keyword>
<name>A0A401IIT3_APHSA</name>
<proteinExistence type="predicted"/>
<dbReference type="RefSeq" id="WP_124971013.1">
    <property type="nucleotide sequence ID" value="NZ_BDQK01000013.1"/>
</dbReference>